<dbReference type="EMBL" id="JACXWA010000009">
    <property type="protein sequence ID" value="MBD3869851.1"/>
    <property type="molecule type" value="Genomic_DNA"/>
</dbReference>
<evidence type="ECO:0000313" key="1">
    <source>
        <dbReference type="EMBL" id="MBD3869851.1"/>
    </source>
</evidence>
<sequence length="130" mass="14756">MSMTAEGSGELVRIVSAVVTRSAPWVFEVRSDEMQSDPKKIVDLIVNHGPFTKDLVMTWPEEIRKDYFELFAIDLAELGLEEFKRQTRFLGEVYLLSFGKPIVSDPILLEAWRSLTGDNTPPAPPEFQII</sequence>
<organism evidence="1 2">
    <name type="scientific">Candidatus Sulfomarinibacter kjeldsenii</name>
    <dbReference type="NCBI Taxonomy" id="2885994"/>
    <lineage>
        <taxon>Bacteria</taxon>
        <taxon>Pseudomonadati</taxon>
        <taxon>Acidobacteriota</taxon>
        <taxon>Thermoanaerobaculia</taxon>
        <taxon>Thermoanaerobaculales</taxon>
        <taxon>Candidatus Sulfomarinibacteraceae</taxon>
        <taxon>Candidatus Sulfomarinibacter</taxon>
    </lineage>
</organism>
<name>A0A8J6YAN2_9BACT</name>
<dbReference type="AlphaFoldDB" id="A0A8J6YAN2"/>
<comment type="caution">
    <text evidence="1">The sequence shown here is derived from an EMBL/GenBank/DDBJ whole genome shotgun (WGS) entry which is preliminary data.</text>
</comment>
<evidence type="ECO:0000313" key="2">
    <source>
        <dbReference type="Proteomes" id="UP000598633"/>
    </source>
</evidence>
<gene>
    <name evidence="1" type="ORF">IFJ97_00660</name>
</gene>
<proteinExistence type="predicted"/>
<protein>
    <submittedName>
        <fullName evidence="1">Uncharacterized protein</fullName>
    </submittedName>
</protein>
<dbReference type="Proteomes" id="UP000598633">
    <property type="component" value="Unassembled WGS sequence"/>
</dbReference>
<accession>A0A8J6YAN2</accession>
<reference evidence="1 2" key="1">
    <citation type="submission" date="2020-08" db="EMBL/GenBank/DDBJ databases">
        <title>Acidobacteriota in marine sediments use diverse sulfur dissimilation pathways.</title>
        <authorList>
            <person name="Wasmund K."/>
        </authorList>
    </citation>
    <scope>NUCLEOTIDE SEQUENCE [LARGE SCALE GENOMIC DNA]</scope>
    <source>
        <strain evidence="1">MAG AM3-A</strain>
    </source>
</reference>